<sequence length="872" mass="99258">MSTGGDTSGIFRRIYNRFKKRTDGEPEVGDSESSFDDIVRTIACSGNELKSGYLTKKRWKIGSFSRYFVLRDDAKFYYYKSQADSNIPQNYSGVVQLKDVYIMPHGTRIFTIHSYNGVWTLKARNGEERDEWIQKLKFARACMQAKEENELTQLVSGHSEHHSVAGFNASAIPDLDKRVKELIKCAATLTMRSTELSQSHRDARKSGGTKERMKDLSIRMSINFKNFKAAAKRYLQQSAAVQDYIRHTNDELRYVSEQRTNLIRQIETQEKQLRMIARSAKITDTGAIIEARVGAELARLDDSVIVGPKTDYMDSDDLSEYGMSGIDMDGMSVTGSDETFGCERRKVAGKTDNTNKQKKCKKSSQIQTAVERSDEFKRNKNSHKENKSEILTIKKEEGDLKTARVGVSKTQLTDSRSGNENDEITKDILTAKDQPTSSAKIQRGKDQKNIQEVRISMEDDAKGGGTKKKADGEQQWDDRSHAVVKSRRTRIPNKKAAGFALWSILKNAIGKELSRIPLPVDFNEPLSFIQRMSEVLEYSSLLDTAATIDSSSMQMVYVTAFVISCWSNTPFRTSKPFNPLWSETFEFDRTADLGWKSIAEQVSHHPPIAALHAEGHGWVYDEDMCVVSQFQATAMKLYPEGWTTLSFPATNTSYTWTKRDVRTFVKGFIVGPLTVHNEGTCVIQNVVSGERCKIELSQHSFFSSSTARSFVAKVLDRTGKPLYVLEGDWSQHCDFKAVKGTEAPQRIWSRRKPPEGSEKMYNFSTLAIEMNEFESGIAPTDSRHRPDMRLMEDGDWDAANEEKARLEQKQRVASRKYQELIESRKPVIERPVWFKKVDNVHNDGIHYKYQGDYWKCKKVQDWSKCPDLFGHT</sequence>
<dbReference type="Gene3D" id="2.40.160.120">
    <property type="match status" value="1"/>
</dbReference>
<dbReference type="Pfam" id="PF01237">
    <property type="entry name" value="Oxysterol_BP"/>
    <property type="match status" value="1"/>
</dbReference>
<keyword evidence="11" id="KW-1185">Reference proteome</keyword>
<dbReference type="SUPFAM" id="SSF50729">
    <property type="entry name" value="PH domain-like"/>
    <property type="match status" value="1"/>
</dbReference>
<dbReference type="FunFam" id="2.40.160.120:FF:000001">
    <property type="entry name" value="Oxysterol-binding protein"/>
    <property type="match status" value="1"/>
</dbReference>
<evidence type="ECO:0000256" key="2">
    <source>
        <dbReference type="ARBA" id="ARBA00022448"/>
    </source>
</evidence>
<dbReference type="GO" id="GO:0005886">
    <property type="term" value="C:plasma membrane"/>
    <property type="evidence" value="ECO:0007669"/>
    <property type="project" value="TreeGrafter"/>
</dbReference>
<evidence type="ECO:0000256" key="6">
    <source>
        <dbReference type="RuleBase" id="RU003844"/>
    </source>
</evidence>
<dbReference type="InterPro" id="IPR011993">
    <property type="entry name" value="PH-like_dom_sf"/>
</dbReference>
<evidence type="ECO:0000256" key="5">
    <source>
        <dbReference type="ARBA" id="ARBA00023121"/>
    </source>
</evidence>
<comment type="similarity">
    <text evidence="1 6">Belongs to the OSBP family.</text>
</comment>
<dbReference type="SUPFAM" id="SSF144000">
    <property type="entry name" value="Oxysterol-binding protein-like"/>
    <property type="match status" value="1"/>
</dbReference>
<dbReference type="AlphaFoldDB" id="A0A0B2VDM7"/>
<evidence type="ECO:0000256" key="3">
    <source>
        <dbReference type="ARBA" id="ARBA00022553"/>
    </source>
</evidence>
<dbReference type="InterPro" id="IPR018494">
    <property type="entry name" value="Oxysterol-bd_CS"/>
</dbReference>
<dbReference type="GO" id="GO:0032934">
    <property type="term" value="F:sterol binding"/>
    <property type="evidence" value="ECO:0007669"/>
    <property type="project" value="TreeGrafter"/>
</dbReference>
<feature type="domain" description="PH" evidence="9">
    <location>
        <begin position="47"/>
        <end position="141"/>
    </location>
</feature>
<dbReference type="Pfam" id="PF00169">
    <property type="entry name" value="PH"/>
    <property type="match status" value="1"/>
</dbReference>
<dbReference type="InterPro" id="IPR001849">
    <property type="entry name" value="PH_domain"/>
</dbReference>
<name>A0A0B2VDM7_TOXCA</name>
<evidence type="ECO:0000256" key="4">
    <source>
        <dbReference type="ARBA" id="ARBA00023055"/>
    </source>
</evidence>
<evidence type="ECO:0000259" key="9">
    <source>
        <dbReference type="PROSITE" id="PS50003"/>
    </source>
</evidence>
<comment type="caution">
    <text evidence="10">The sequence shown here is derived from an EMBL/GenBank/DDBJ whole genome shotgun (WGS) entry which is preliminary data.</text>
</comment>
<dbReference type="SMART" id="SM00233">
    <property type="entry name" value="PH"/>
    <property type="match status" value="1"/>
</dbReference>
<dbReference type="InterPro" id="IPR000648">
    <property type="entry name" value="Oxysterol-bd"/>
</dbReference>
<feature type="compositionally biased region" description="Basic and acidic residues" evidence="8">
    <location>
        <begin position="443"/>
        <end position="481"/>
    </location>
</feature>
<evidence type="ECO:0000256" key="8">
    <source>
        <dbReference type="SAM" id="MobiDB-lite"/>
    </source>
</evidence>
<dbReference type="PROSITE" id="PS01013">
    <property type="entry name" value="OSBP"/>
    <property type="match status" value="1"/>
</dbReference>
<dbReference type="EMBL" id="JPKZ01001896">
    <property type="protein sequence ID" value="KHN79574.1"/>
    <property type="molecule type" value="Genomic_DNA"/>
</dbReference>
<organism evidence="10 11">
    <name type="scientific">Toxocara canis</name>
    <name type="common">Canine roundworm</name>
    <dbReference type="NCBI Taxonomy" id="6265"/>
    <lineage>
        <taxon>Eukaryota</taxon>
        <taxon>Metazoa</taxon>
        <taxon>Ecdysozoa</taxon>
        <taxon>Nematoda</taxon>
        <taxon>Chromadorea</taxon>
        <taxon>Rhabditida</taxon>
        <taxon>Spirurina</taxon>
        <taxon>Ascaridomorpha</taxon>
        <taxon>Ascaridoidea</taxon>
        <taxon>Toxocaridae</taxon>
        <taxon>Toxocara</taxon>
    </lineage>
</organism>
<feature type="compositionally biased region" description="Basic and acidic residues" evidence="8">
    <location>
        <begin position="417"/>
        <end position="430"/>
    </location>
</feature>
<dbReference type="PANTHER" id="PTHR10972:SF205">
    <property type="entry name" value="OXYSTEROL-BINDING PROTEIN 1"/>
    <property type="match status" value="1"/>
</dbReference>
<proteinExistence type="inferred from homology"/>
<dbReference type="CDD" id="cd00821">
    <property type="entry name" value="PH"/>
    <property type="match status" value="1"/>
</dbReference>
<evidence type="ECO:0000313" key="10">
    <source>
        <dbReference type="EMBL" id="KHN79574.1"/>
    </source>
</evidence>
<protein>
    <recommendedName>
        <fullName evidence="7">Oxysterol-binding protein</fullName>
    </recommendedName>
</protein>
<dbReference type="GO" id="GO:0097038">
    <property type="term" value="C:perinuclear endoplasmic reticulum"/>
    <property type="evidence" value="ECO:0007669"/>
    <property type="project" value="TreeGrafter"/>
</dbReference>
<keyword evidence="4 7" id="KW-0445">Lipid transport</keyword>
<keyword evidence="5" id="KW-0446">Lipid-binding</keyword>
<dbReference type="GO" id="GO:0120009">
    <property type="term" value="P:intermembrane lipid transfer"/>
    <property type="evidence" value="ECO:0007669"/>
    <property type="project" value="UniProtKB-ARBA"/>
</dbReference>
<dbReference type="PANTHER" id="PTHR10972">
    <property type="entry name" value="OXYSTEROL-BINDING PROTEIN-RELATED"/>
    <property type="match status" value="1"/>
</dbReference>
<dbReference type="Proteomes" id="UP000031036">
    <property type="component" value="Unassembled WGS sequence"/>
</dbReference>
<evidence type="ECO:0000256" key="1">
    <source>
        <dbReference type="ARBA" id="ARBA00008842"/>
    </source>
</evidence>
<feature type="compositionally biased region" description="Basic and acidic residues" evidence="8">
    <location>
        <begin position="371"/>
        <end position="402"/>
    </location>
</feature>
<keyword evidence="2 7" id="KW-0813">Transport</keyword>
<dbReference type="InterPro" id="IPR037239">
    <property type="entry name" value="OSBP_sf"/>
</dbReference>
<accession>A0A0B2VDM7</accession>
<keyword evidence="3" id="KW-0597">Phosphoprotein</keyword>
<feature type="region of interest" description="Disordered" evidence="8">
    <location>
        <begin position="346"/>
        <end position="488"/>
    </location>
</feature>
<gene>
    <name evidence="10" type="primary">OSBP</name>
    <name evidence="10" type="ORF">Tcan_06836</name>
</gene>
<dbReference type="PROSITE" id="PS50003">
    <property type="entry name" value="PH_DOMAIN"/>
    <property type="match status" value="1"/>
</dbReference>
<dbReference type="OrthoDB" id="1854502at2759"/>
<dbReference type="Gene3D" id="2.30.29.30">
    <property type="entry name" value="Pleckstrin-homology domain (PH domain)/Phosphotyrosine-binding domain (PTB)"/>
    <property type="match status" value="1"/>
</dbReference>
<dbReference type="STRING" id="6265.A0A0B2VDM7"/>
<evidence type="ECO:0000256" key="7">
    <source>
        <dbReference type="RuleBase" id="RU003845"/>
    </source>
</evidence>
<evidence type="ECO:0000313" key="11">
    <source>
        <dbReference type="Proteomes" id="UP000031036"/>
    </source>
</evidence>
<reference evidence="10 11" key="1">
    <citation type="submission" date="2014-11" db="EMBL/GenBank/DDBJ databases">
        <title>Genetic blueprint of the zoonotic pathogen Toxocara canis.</title>
        <authorList>
            <person name="Zhu X.-Q."/>
            <person name="Korhonen P.K."/>
            <person name="Cai H."/>
            <person name="Young N.D."/>
            <person name="Nejsum P."/>
            <person name="von Samson-Himmelstjerna G."/>
            <person name="Boag P.R."/>
            <person name="Tan P."/>
            <person name="Li Q."/>
            <person name="Min J."/>
            <person name="Yang Y."/>
            <person name="Wang X."/>
            <person name="Fang X."/>
            <person name="Hall R.S."/>
            <person name="Hofmann A."/>
            <person name="Sternberg P.W."/>
            <person name="Jex A.R."/>
            <person name="Gasser R.B."/>
        </authorList>
    </citation>
    <scope>NUCLEOTIDE SEQUENCE [LARGE SCALE GENOMIC DNA]</scope>
    <source>
        <strain evidence="10">PN_DK_2014</strain>
    </source>
</reference>
<dbReference type="GO" id="GO:0005829">
    <property type="term" value="C:cytosol"/>
    <property type="evidence" value="ECO:0007669"/>
    <property type="project" value="TreeGrafter"/>
</dbReference>